<dbReference type="EMBL" id="JASJQH010000061">
    <property type="protein sequence ID" value="KAK9767693.1"/>
    <property type="molecule type" value="Genomic_DNA"/>
</dbReference>
<organism evidence="1 2">
    <name type="scientific">Basidiobolus ranarum</name>
    <dbReference type="NCBI Taxonomy" id="34480"/>
    <lineage>
        <taxon>Eukaryota</taxon>
        <taxon>Fungi</taxon>
        <taxon>Fungi incertae sedis</taxon>
        <taxon>Zoopagomycota</taxon>
        <taxon>Entomophthoromycotina</taxon>
        <taxon>Basidiobolomycetes</taxon>
        <taxon>Basidiobolales</taxon>
        <taxon>Basidiobolaceae</taxon>
        <taxon>Basidiobolus</taxon>
    </lineage>
</organism>
<proteinExistence type="predicted"/>
<evidence type="ECO:0000313" key="1">
    <source>
        <dbReference type="EMBL" id="KAK9767693.1"/>
    </source>
</evidence>
<name>A0ABR2X1Q0_9FUNG</name>
<comment type="caution">
    <text evidence="1">The sequence shown here is derived from an EMBL/GenBank/DDBJ whole genome shotgun (WGS) entry which is preliminary data.</text>
</comment>
<protein>
    <submittedName>
        <fullName evidence="1">Uncharacterized protein</fullName>
    </submittedName>
</protein>
<reference evidence="1 2" key="1">
    <citation type="submission" date="2023-04" db="EMBL/GenBank/DDBJ databases">
        <title>Genome of Basidiobolus ranarum AG-B5.</title>
        <authorList>
            <person name="Stajich J.E."/>
            <person name="Carter-House D."/>
            <person name="Gryganskyi A."/>
        </authorList>
    </citation>
    <scope>NUCLEOTIDE SEQUENCE [LARGE SCALE GENOMIC DNA]</scope>
    <source>
        <strain evidence="1 2">AG-B5</strain>
    </source>
</reference>
<sequence length="218" mass="24560">MMRYGYLEGKSDLTGQSHGYFSKIITPPHLTKIGLSSNHNKFGFTGLRKSILNWMGEHQELRIELTGGVNEASTRRGITFEFTTLYQFAYSPSRCLIRPTKNEDYASPIPGSPEYYSNTRILVTESGKSLGELLPIIKLCWKSDPRVKFILNHTEPGTAPSFILPTNLAISLTLETCPTYKSSDSIISATRQREPPAYSEINHDEPRPLQARNHAIIR</sequence>
<accession>A0ABR2X1Q0</accession>
<dbReference type="Proteomes" id="UP001479436">
    <property type="component" value="Unassembled WGS sequence"/>
</dbReference>
<evidence type="ECO:0000313" key="2">
    <source>
        <dbReference type="Proteomes" id="UP001479436"/>
    </source>
</evidence>
<keyword evidence="2" id="KW-1185">Reference proteome</keyword>
<gene>
    <name evidence="1" type="ORF">K7432_002332</name>
</gene>